<feature type="non-terminal residue" evidence="1">
    <location>
        <position position="1"/>
    </location>
</feature>
<dbReference type="GO" id="GO:0005975">
    <property type="term" value="P:carbohydrate metabolic process"/>
    <property type="evidence" value="ECO:0007669"/>
    <property type="project" value="InterPro"/>
</dbReference>
<dbReference type="EMBL" id="UINC01088879">
    <property type="protein sequence ID" value="SVC39485.1"/>
    <property type="molecule type" value="Genomic_DNA"/>
</dbReference>
<dbReference type="SUPFAM" id="SSF88713">
    <property type="entry name" value="Glycoside hydrolase/deacetylase"/>
    <property type="match status" value="1"/>
</dbReference>
<name>A0A382LUT2_9ZZZZ</name>
<accession>A0A382LUT2</accession>
<dbReference type="InterPro" id="IPR011330">
    <property type="entry name" value="Glyco_hydro/deAcase_b/a-brl"/>
</dbReference>
<dbReference type="AlphaFoldDB" id="A0A382LUT2"/>
<reference evidence="1" key="1">
    <citation type="submission" date="2018-05" db="EMBL/GenBank/DDBJ databases">
        <authorList>
            <person name="Lanie J.A."/>
            <person name="Ng W.-L."/>
            <person name="Kazmierczak K.M."/>
            <person name="Andrzejewski T.M."/>
            <person name="Davidsen T.M."/>
            <person name="Wayne K.J."/>
            <person name="Tettelin H."/>
            <person name="Glass J.I."/>
            <person name="Rusch D."/>
            <person name="Podicherti R."/>
            <person name="Tsui H.-C.T."/>
            <person name="Winkler M.E."/>
        </authorList>
    </citation>
    <scope>NUCLEOTIDE SEQUENCE</scope>
</reference>
<organism evidence="1">
    <name type="scientific">marine metagenome</name>
    <dbReference type="NCBI Taxonomy" id="408172"/>
    <lineage>
        <taxon>unclassified sequences</taxon>
        <taxon>metagenomes</taxon>
        <taxon>ecological metagenomes</taxon>
    </lineage>
</organism>
<evidence type="ECO:0008006" key="2">
    <source>
        <dbReference type="Google" id="ProtNLM"/>
    </source>
</evidence>
<evidence type="ECO:0000313" key="1">
    <source>
        <dbReference type="EMBL" id="SVC39485.1"/>
    </source>
</evidence>
<gene>
    <name evidence="1" type="ORF">METZ01_LOCUS292339</name>
</gene>
<protein>
    <recommendedName>
        <fullName evidence="2">NodB homology domain-containing protein</fullName>
    </recommendedName>
</protein>
<proteinExistence type="predicted"/>
<sequence length="91" mass="10363">AKLEDWTGNPVRLFAYPFGGPANISYQSIDFVRKSGFTAAFSFIPGYWDPQRGRHTIGRDGLDIKAPTWLWHAWLNGSYDALYKVKAKLIK</sequence>
<dbReference type="Gene3D" id="3.20.20.370">
    <property type="entry name" value="Glycoside hydrolase/deacetylase"/>
    <property type="match status" value="1"/>
</dbReference>